<dbReference type="Pfam" id="PF21231">
    <property type="entry name" value="GH141_M"/>
    <property type="match status" value="1"/>
</dbReference>
<dbReference type="EMBL" id="FXUG01000009">
    <property type="protein sequence ID" value="SMP65604.1"/>
    <property type="molecule type" value="Genomic_DNA"/>
</dbReference>
<evidence type="ECO:0000256" key="2">
    <source>
        <dbReference type="SAM" id="SignalP"/>
    </source>
</evidence>
<dbReference type="InterPro" id="IPR048482">
    <property type="entry name" value="GH141_ins"/>
</dbReference>
<dbReference type="PANTHER" id="PTHR36453">
    <property type="entry name" value="SECRETED PROTEIN-RELATED"/>
    <property type="match status" value="1"/>
</dbReference>
<dbReference type="SMART" id="SM00710">
    <property type="entry name" value="PbH1"/>
    <property type="match status" value="6"/>
</dbReference>
<proteinExistence type="predicted"/>
<dbReference type="SUPFAM" id="SSF51126">
    <property type="entry name" value="Pectin lyase-like"/>
    <property type="match status" value="1"/>
</dbReference>
<feature type="signal peptide" evidence="2">
    <location>
        <begin position="1"/>
        <end position="22"/>
    </location>
</feature>
<dbReference type="RefSeq" id="WP_283433693.1">
    <property type="nucleotide sequence ID" value="NZ_CAWLDM010000001.1"/>
</dbReference>
<feature type="compositionally biased region" description="Polar residues" evidence="1">
    <location>
        <begin position="556"/>
        <end position="569"/>
    </location>
</feature>
<feature type="domain" description="GH141-like insertion" evidence="3">
    <location>
        <begin position="136"/>
        <end position="268"/>
    </location>
</feature>
<evidence type="ECO:0000313" key="4">
    <source>
        <dbReference type="EMBL" id="SMP65604.1"/>
    </source>
</evidence>
<dbReference type="Gene3D" id="2.160.20.10">
    <property type="entry name" value="Single-stranded right-handed beta-helix, Pectin lyase-like"/>
    <property type="match status" value="2"/>
</dbReference>
<dbReference type="InterPro" id="IPR012334">
    <property type="entry name" value="Pectin_lyas_fold"/>
</dbReference>
<dbReference type="PANTHER" id="PTHR36453:SF1">
    <property type="entry name" value="RIGHT HANDED BETA HELIX DOMAIN-CONTAINING PROTEIN"/>
    <property type="match status" value="1"/>
</dbReference>
<accession>A0ABY1QEC5</accession>
<evidence type="ECO:0000256" key="1">
    <source>
        <dbReference type="SAM" id="MobiDB-lite"/>
    </source>
</evidence>
<keyword evidence="5" id="KW-1185">Reference proteome</keyword>
<name>A0ABY1QEC5_9BACT</name>
<feature type="region of interest" description="Disordered" evidence="1">
    <location>
        <begin position="550"/>
        <end position="586"/>
    </location>
</feature>
<sequence>MTLKPIQTALSFCMAAAIIANATAFSQEFYVSPTGNDGGPGSREEPFQTLPRARDAVRQVNEKMASDVIVHLRGGEYPVSEVIEFGPQDGGRNGHRVIYKAFEDESPVLTGGVPVTGWEMHDSAKNIYRASVAGDGFRQLYIDEKSGIRARTPNRESLTTFGPWWKATVEEKPVVLIPNESWEACNGVEQLNEVEVVMISHWYHQRIRIGNHSETDSGVKISPVNVRGKMSKKLKFYADSYMFFENALAFVDAAGEWYHDESEGVLYLCVPNGSDPNSMHVTIPRVETLVAIRGSVEQPVENLEFQGLTFQCSNWTSPSKKGLNVTQAVQPVGVSALSWDNPDWPKGIVRAKHARRIALRHNVIRNTGAQGIEFFVDVDDSDIEGNKIYQVAANGIIIDTQTSKNPSADQQSSGVAIWNNHIYQAGQDYTNGDGIFTGNVRGLIVEHNLIHDMPYSGMQIGQQPGGINSVGCTDNMIRNNHIHHCTQLHDDGGGIYTLGGIQTGSVISGNYLHDIAPGPYAGTYPIDVIYLDNYTSKVLVKDNVVNGGKAAERNGSKGNTLLNNSQSNPAIEKNAGIQPGFTPRQF</sequence>
<dbReference type="InterPro" id="IPR006626">
    <property type="entry name" value="PbH1"/>
</dbReference>
<reference evidence="4 5" key="1">
    <citation type="submission" date="2017-05" db="EMBL/GenBank/DDBJ databases">
        <authorList>
            <person name="Varghese N."/>
            <person name="Submissions S."/>
        </authorList>
    </citation>
    <scope>NUCLEOTIDE SEQUENCE [LARGE SCALE GENOMIC DNA]</scope>
    <source>
        <strain evidence="4 5">DSM 25457</strain>
    </source>
</reference>
<protein>
    <submittedName>
        <fullName evidence="4">Right handed beta helix region</fullName>
    </submittedName>
</protein>
<evidence type="ECO:0000259" key="3">
    <source>
        <dbReference type="Pfam" id="PF21231"/>
    </source>
</evidence>
<dbReference type="InterPro" id="IPR011050">
    <property type="entry name" value="Pectin_lyase_fold/virulence"/>
</dbReference>
<dbReference type="Proteomes" id="UP001158067">
    <property type="component" value="Unassembled WGS sequence"/>
</dbReference>
<organism evidence="4 5">
    <name type="scientific">Neorhodopirellula lusitana</name>
    <dbReference type="NCBI Taxonomy" id="445327"/>
    <lineage>
        <taxon>Bacteria</taxon>
        <taxon>Pseudomonadati</taxon>
        <taxon>Planctomycetota</taxon>
        <taxon>Planctomycetia</taxon>
        <taxon>Pirellulales</taxon>
        <taxon>Pirellulaceae</taxon>
        <taxon>Neorhodopirellula</taxon>
    </lineage>
</organism>
<evidence type="ECO:0000313" key="5">
    <source>
        <dbReference type="Proteomes" id="UP001158067"/>
    </source>
</evidence>
<keyword evidence="2" id="KW-0732">Signal</keyword>
<comment type="caution">
    <text evidence="4">The sequence shown here is derived from an EMBL/GenBank/DDBJ whole genome shotgun (WGS) entry which is preliminary data.</text>
</comment>
<gene>
    <name evidence="4" type="ORF">SAMN06265222_109110</name>
</gene>
<feature type="chain" id="PRO_5046170922" evidence="2">
    <location>
        <begin position="23"/>
        <end position="586"/>
    </location>
</feature>